<dbReference type="SUPFAM" id="SSF52200">
    <property type="entry name" value="Toll/Interleukin receptor TIR domain"/>
    <property type="match status" value="1"/>
</dbReference>
<dbReference type="InterPro" id="IPR035897">
    <property type="entry name" value="Toll_tir_struct_dom_sf"/>
</dbReference>
<dbReference type="Gene3D" id="3.40.50.10140">
    <property type="entry name" value="Toll/interleukin-1 receptor homology (TIR) domain"/>
    <property type="match status" value="1"/>
</dbReference>
<gene>
    <name evidence="2" type="ORF">OHV25_05570</name>
</gene>
<evidence type="ECO:0000259" key="1">
    <source>
        <dbReference type="Pfam" id="PF13676"/>
    </source>
</evidence>
<organism evidence="2">
    <name type="scientific">Streptomyces sp. NBC_00060</name>
    <dbReference type="NCBI Taxonomy" id="2975636"/>
    <lineage>
        <taxon>Bacteria</taxon>
        <taxon>Bacillati</taxon>
        <taxon>Actinomycetota</taxon>
        <taxon>Actinomycetes</taxon>
        <taxon>Kitasatosporales</taxon>
        <taxon>Streptomycetaceae</taxon>
        <taxon>Streptomyces</taxon>
    </lineage>
</organism>
<sequence>MARPRIFLSHSSQCTPESGCDCRAYLFALEAHLVDLGCEPIVDKGILSGGDTWYGKVLTEIKKCHGMIILLSPHALDSYYVMVEAIVADAERAGTGDAFVVLPVTLPGVRRRQLPDSGLGKLNLGRFDMVDWRRQYGPDRPPKKIATSLRPLIERQGAVPYPEVTDFIAGRISDLSDAALEHTAEILGVATFAYARGHSRYAVAQGLLAERPVQNVGDSCAMRKAVKHFLPKVKSREHRQEIVDLVVPFARVPKEAADQLRLVGASGGDRVALLGSTLKETADMYVRRASEAPDSWRVRKPAPRHDAADFVEGVIAEVRACVVDSIGWGFECDDEALRRLLARHEEESGPFTIVLYQPPDADLLDRLLVAFPRLLFVFAHQQAAAARGRAGSVRLAGLTPGQEQDMVITHWEFQELAVARDQRPARQD</sequence>
<feature type="domain" description="TIR" evidence="1">
    <location>
        <begin position="6"/>
        <end position="135"/>
    </location>
</feature>
<dbReference type="AlphaFoldDB" id="A0AAU2GWS7"/>
<reference evidence="2" key="1">
    <citation type="submission" date="2022-10" db="EMBL/GenBank/DDBJ databases">
        <title>The complete genomes of actinobacterial strains from the NBC collection.</title>
        <authorList>
            <person name="Joergensen T.S."/>
            <person name="Alvarez Arevalo M."/>
            <person name="Sterndorff E.B."/>
            <person name="Faurdal D."/>
            <person name="Vuksanovic O."/>
            <person name="Mourched A.-S."/>
            <person name="Charusanti P."/>
            <person name="Shaw S."/>
            <person name="Blin K."/>
            <person name="Weber T."/>
        </authorList>
    </citation>
    <scope>NUCLEOTIDE SEQUENCE</scope>
    <source>
        <strain evidence="2">NBC_00060</strain>
    </source>
</reference>
<dbReference type="InterPro" id="IPR000157">
    <property type="entry name" value="TIR_dom"/>
</dbReference>
<name>A0AAU2GWS7_9ACTN</name>
<dbReference type="GO" id="GO:0007165">
    <property type="term" value="P:signal transduction"/>
    <property type="evidence" value="ECO:0007669"/>
    <property type="project" value="InterPro"/>
</dbReference>
<dbReference type="Pfam" id="PF13676">
    <property type="entry name" value="TIR_2"/>
    <property type="match status" value="1"/>
</dbReference>
<proteinExistence type="predicted"/>
<protein>
    <submittedName>
        <fullName evidence="2">TIR domain-containing protein</fullName>
    </submittedName>
</protein>
<accession>A0AAU2GWS7</accession>
<dbReference type="EMBL" id="CP108253">
    <property type="protein sequence ID" value="WTU39083.1"/>
    <property type="molecule type" value="Genomic_DNA"/>
</dbReference>
<evidence type="ECO:0000313" key="2">
    <source>
        <dbReference type="EMBL" id="WTU39083.1"/>
    </source>
</evidence>